<keyword evidence="2" id="KW-1185">Reference proteome</keyword>
<dbReference type="Proteomes" id="UP001156102">
    <property type="component" value="Unassembled WGS sequence"/>
</dbReference>
<name>A0AA41XCY5_9BACI</name>
<sequence>MRSRYKALPETPLYCPQTVFNHWVEADTDEEVESVYDYLQRHQAFDNPEYVHLVELFDDDFIGPYNEQGFQRHIDAYLNPPPLRGW</sequence>
<evidence type="ECO:0000313" key="2">
    <source>
        <dbReference type="Proteomes" id="UP001156102"/>
    </source>
</evidence>
<dbReference type="EMBL" id="JANCLT010000012">
    <property type="protein sequence ID" value="MCP8970583.1"/>
    <property type="molecule type" value="Genomic_DNA"/>
</dbReference>
<reference evidence="1" key="1">
    <citation type="submission" date="2022-07" db="EMBL/GenBank/DDBJ databases">
        <authorList>
            <person name="Li W.-J."/>
            <person name="Deng Q.-Q."/>
        </authorList>
    </citation>
    <scope>NUCLEOTIDE SEQUENCE</scope>
    <source>
        <strain evidence="1">SYSU M60031</strain>
    </source>
</reference>
<dbReference type="RefSeq" id="WP_254760498.1">
    <property type="nucleotide sequence ID" value="NZ_JANCLT010000012.1"/>
</dbReference>
<organism evidence="1 2">
    <name type="scientific">Ectobacillus ponti</name>
    <dbReference type="NCBI Taxonomy" id="2961894"/>
    <lineage>
        <taxon>Bacteria</taxon>
        <taxon>Bacillati</taxon>
        <taxon>Bacillota</taxon>
        <taxon>Bacilli</taxon>
        <taxon>Bacillales</taxon>
        <taxon>Bacillaceae</taxon>
        <taxon>Ectobacillus</taxon>
    </lineage>
</organism>
<gene>
    <name evidence="1" type="ORF">NK662_18860</name>
</gene>
<dbReference type="AlphaFoldDB" id="A0AA41XCY5"/>
<comment type="caution">
    <text evidence="1">The sequence shown here is derived from an EMBL/GenBank/DDBJ whole genome shotgun (WGS) entry which is preliminary data.</text>
</comment>
<accession>A0AA41XCY5</accession>
<proteinExistence type="predicted"/>
<evidence type="ECO:0000313" key="1">
    <source>
        <dbReference type="EMBL" id="MCP8970583.1"/>
    </source>
</evidence>
<protein>
    <submittedName>
        <fullName evidence="1">Uncharacterized protein</fullName>
    </submittedName>
</protein>